<evidence type="ECO:0000313" key="1">
    <source>
        <dbReference type="EMBL" id="SES45337.1"/>
    </source>
</evidence>
<name>A0A1H9XHM6_9PSEU</name>
<protein>
    <submittedName>
        <fullName evidence="1">DinB superfamily protein</fullName>
    </submittedName>
</protein>
<organism evidence="1 2">
    <name type="scientific">Actinokineospora terrae</name>
    <dbReference type="NCBI Taxonomy" id="155974"/>
    <lineage>
        <taxon>Bacteria</taxon>
        <taxon>Bacillati</taxon>
        <taxon>Actinomycetota</taxon>
        <taxon>Actinomycetes</taxon>
        <taxon>Pseudonocardiales</taxon>
        <taxon>Pseudonocardiaceae</taxon>
        <taxon>Actinokineospora</taxon>
    </lineage>
</organism>
<keyword evidence="2" id="KW-1185">Reference proteome</keyword>
<dbReference type="AlphaFoldDB" id="A0A1H9XHM6"/>
<proteinExistence type="predicted"/>
<reference evidence="2" key="1">
    <citation type="submission" date="2016-10" db="EMBL/GenBank/DDBJ databases">
        <authorList>
            <person name="Varghese N."/>
            <person name="Submissions S."/>
        </authorList>
    </citation>
    <scope>NUCLEOTIDE SEQUENCE [LARGE SCALE GENOMIC DNA]</scope>
    <source>
        <strain evidence="2">DSM 44260</strain>
    </source>
</reference>
<dbReference type="EMBL" id="FOGI01000015">
    <property type="protein sequence ID" value="SES45337.1"/>
    <property type="molecule type" value="Genomic_DNA"/>
</dbReference>
<dbReference type="Proteomes" id="UP000199051">
    <property type="component" value="Unassembled WGS sequence"/>
</dbReference>
<accession>A0A1H9XHM6</accession>
<evidence type="ECO:0000313" key="2">
    <source>
        <dbReference type="Proteomes" id="UP000199051"/>
    </source>
</evidence>
<dbReference type="SUPFAM" id="SSF109854">
    <property type="entry name" value="DinB/YfiT-like putative metalloenzymes"/>
    <property type="match status" value="1"/>
</dbReference>
<dbReference type="InterPro" id="IPR034660">
    <property type="entry name" value="DinB/YfiT-like"/>
</dbReference>
<dbReference type="STRING" id="155974.SAMN04487818_11564"/>
<gene>
    <name evidence="1" type="ORF">SAMN04487818_11564</name>
</gene>
<sequence>MNPADLDTAITCVTTALTPMTSRNWSEAPGTGEWTAWHTAEHIGDCLLSYAAQVVAQPTTHYVRFLAKADEDATPADLLEFATAGAGILSATLHTTSPIARAYHPSGLSDPEGFAAMACVEILIHGTDIARGLGTSITPPGDVCARVLTRLFPHVDVRGIDPWTALLWATNRVDLPGKPRQTAWHWQGVPLT</sequence>
<dbReference type="RefSeq" id="WP_092785718.1">
    <property type="nucleotide sequence ID" value="NZ_FOGI01000015.1"/>
</dbReference>